<dbReference type="InterPro" id="IPR023154">
    <property type="entry name" value="Jann4075-like_sf"/>
</dbReference>
<gene>
    <name evidence="1" type="ORF">GCM10009117_10320</name>
</gene>
<dbReference type="RefSeq" id="WP_343764702.1">
    <property type="nucleotide sequence ID" value="NZ_BAAAFG010000012.1"/>
</dbReference>
<accession>A0ABN1MFH5</accession>
<dbReference type="SUPFAM" id="SSF158587">
    <property type="entry name" value="Jann4075-like"/>
    <property type="match status" value="1"/>
</dbReference>
<dbReference type="EMBL" id="BAAAFG010000012">
    <property type="protein sequence ID" value="GAA0871886.1"/>
    <property type="molecule type" value="Genomic_DNA"/>
</dbReference>
<evidence type="ECO:0000313" key="2">
    <source>
        <dbReference type="Proteomes" id="UP001500507"/>
    </source>
</evidence>
<comment type="caution">
    <text evidence="1">The sequence shown here is derived from an EMBL/GenBank/DDBJ whole genome shotgun (WGS) entry which is preliminary data.</text>
</comment>
<organism evidence="1 2">
    <name type="scientific">Gangjinia marincola</name>
    <dbReference type="NCBI Taxonomy" id="578463"/>
    <lineage>
        <taxon>Bacteria</taxon>
        <taxon>Pseudomonadati</taxon>
        <taxon>Bacteroidota</taxon>
        <taxon>Flavobacteriia</taxon>
        <taxon>Flavobacteriales</taxon>
        <taxon>Flavobacteriaceae</taxon>
        <taxon>Gangjinia</taxon>
    </lineage>
</organism>
<name>A0ABN1MFH5_9FLAO</name>
<proteinExistence type="predicted"/>
<reference evidence="1 2" key="1">
    <citation type="journal article" date="2019" name="Int. J. Syst. Evol. Microbiol.">
        <title>The Global Catalogue of Microorganisms (GCM) 10K type strain sequencing project: providing services to taxonomists for standard genome sequencing and annotation.</title>
        <authorList>
            <consortium name="The Broad Institute Genomics Platform"/>
            <consortium name="The Broad Institute Genome Sequencing Center for Infectious Disease"/>
            <person name="Wu L."/>
            <person name="Ma J."/>
        </authorList>
    </citation>
    <scope>NUCLEOTIDE SEQUENCE [LARGE SCALE GENOMIC DNA]</scope>
    <source>
        <strain evidence="1 2">JCM 16082</strain>
    </source>
</reference>
<sequence>MSKRDELIKKYAEDLKDKVGMNPDMDLLEKVTIGCGPSIYNADAATVSGSDEKELETVKNNFLVKKLGLKDEPKLMDAIHAVIEKYGKSNRNKYRAVVYYMLTKHFNKESVYK</sequence>
<dbReference type="Gene3D" id="1.10.238.120">
    <property type="entry name" value="Jann4075-like"/>
    <property type="match status" value="1"/>
</dbReference>
<dbReference type="InterPro" id="IPR021274">
    <property type="entry name" value="DUF2853"/>
</dbReference>
<evidence type="ECO:0000313" key="1">
    <source>
        <dbReference type="EMBL" id="GAA0871886.1"/>
    </source>
</evidence>
<protein>
    <submittedName>
        <fullName evidence="1">DUF2853 family protein</fullName>
    </submittedName>
</protein>
<dbReference type="Pfam" id="PF11015">
    <property type="entry name" value="DUF2853"/>
    <property type="match status" value="1"/>
</dbReference>
<dbReference type="Proteomes" id="UP001500507">
    <property type="component" value="Unassembled WGS sequence"/>
</dbReference>
<keyword evidence="2" id="KW-1185">Reference proteome</keyword>